<protein>
    <submittedName>
        <fullName evidence="1">Uncharacterized protein</fullName>
    </submittedName>
</protein>
<dbReference type="AlphaFoldDB" id="A0A177Y4H3"/>
<organism evidence="1 2">
    <name type="scientific">Vibrio bivalvicida</name>
    <dbReference type="NCBI Taxonomy" id="1276888"/>
    <lineage>
        <taxon>Bacteria</taxon>
        <taxon>Pseudomonadati</taxon>
        <taxon>Pseudomonadota</taxon>
        <taxon>Gammaproteobacteria</taxon>
        <taxon>Vibrionales</taxon>
        <taxon>Vibrionaceae</taxon>
        <taxon>Vibrio</taxon>
        <taxon>Vibrio oreintalis group</taxon>
    </lineage>
</organism>
<comment type="caution">
    <text evidence="1">The sequence shown here is derived from an EMBL/GenBank/DDBJ whole genome shotgun (WGS) entry which is preliminary data.</text>
</comment>
<reference evidence="1 2" key="1">
    <citation type="journal article" date="2016" name="Syst. Appl. Microbiol.">
        <title>Vibrio bivalvicida sp. nov., a novel larval pathogen for bivalve molluscs reared in a hatchery.</title>
        <authorList>
            <person name="Dubert J."/>
            <person name="Romalde J.L."/>
            <person name="Prado S."/>
            <person name="Barja J.L."/>
        </authorList>
    </citation>
    <scope>NUCLEOTIDE SEQUENCE [LARGE SCALE GENOMIC DNA]</scope>
    <source>
        <strain evidence="1 2">605</strain>
    </source>
</reference>
<dbReference type="Proteomes" id="UP000078406">
    <property type="component" value="Unassembled WGS sequence"/>
</dbReference>
<proteinExistence type="predicted"/>
<accession>A0A177Y4H3</accession>
<name>A0A177Y4H3_9VIBR</name>
<evidence type="ECO:0000313" key="2">
    <source>
        <dbReference type="Proteomes" id="UP000078406"/>
    </source>
</evidence>
<evidence type="ECO:0000313" key="1">
    <source>
        <dbReference type="EMBL" id="OAJ95506.1"/>
    </source>
</evidence>
<dbReference type="RefSeq" id="WP_054963152.1">
    <property type="nucleotide sequence ID" value="NZ_LLEI02000018.1"/>
</dbReference>
<sequence>MSTNYLLVSRYPVKNIDNKTIDSIKCNESSRYFISEDGNNELLELKAINKIEDISNLEKGLIDAFTVNKDYLSGDIKRELLRFVEAPIASESELPSTEFVQLRHVEVPAERYDDYLEWRDRTIFNVVRDNADKINSFEAYHSLISGQPGVLFVSSFNGNVDEYMQPFNDENYKEIIKQAGDDYITGGDEGLYTRLYRAM</sequence>
<dbReference type="EMBL" id="LLEI02000018">
    <property type="protein sequence ID" value="OAJ95506.1"/>
    <property type="molecule type" value="Genomic_DNA"/>
</dbReference>
<gene>
    <name evidence="1" type="ORF">APB76_04065</name>
</gene>